<gene>
    <name evidence="2" type="ORF">AB6A40_009708</name>
</gene>
<keyword evidence="1" id="KW-0472">Membrane</keyword>
<accession>A0ABD6F032</accession>
<dbReference type="AlphaFoldDB" id="A0ABD6F032"/>
<evidence type="ECO:0000313" key="3">
    <source>
        <dbReference type="Proteomes" id="UP001608902"/>
    </source>
</evidence>
<proteinExistence type="predicted"/>
<comment type="caution">
    <text evidence="2">The sequence shown here is derived from an EMBL/GenBank/DDBJ whole genome shotgun (WGS) entry which is preliminary data.</text>
</comment>
<organism evidence="2 3">
    <name type="scientific">Gnathostoma spinigerum</name>
    <dbReference type="NCBI Taxonomy" id="75299"/>
    <lineage>
        <taxon>Eukaryota</taxon>
        <taxon>Metazoa</taxon>
        <taxon>Ecdysozoa</taxon>
        <taxon>Nematoda</taxon>
        <taxon>Chromadorea</taxon>
        <taxon>Rhabditida</taxon>
        <taxon>Spirurina</taxon>
        <taxon>Gnathostomatomorpha</taxon>
        <taxon>Gnathostomatoidea</taxon>
        <taxon>Gnathostomatidae</taxon>
        <taxon>Gnathostoma</taxon>
    </lineage>
</organism>
<keyword evidence="1" id="KW-0812">Transmembrane</keyword>
<name>A0ABD6F032_9BILA</name>
<keyword evidence="3" id="KW-1185">Reference proteome</keyword>
<evidence type="ECO:0000313" key="2">
    <source>
        <dbReference type="EMBL" id="MFH4982999.1"/>
    </source>
</evidence>
<reference evidence="2 3" key="1">
    <citation type="submission" date="2024-08" db="EMBL/GenBank/DDBJ databases">
        <title>Gnathostoma spinigerum genome.</title>
        <authorList>
            <person name="Gonzalez-Bertolin B."/>
            <person name="Monzon S."/>
            <person name="Zaballos A."/>
            <person name="Jimenez P."/>
            <person name="Dekumyoy P."/>
            <person name="Varona S."/>
            <person name="Cuesta I."/>
            <person name="Sumanam S."/>
            <person name="Adisakwattana P."/>
            <person name="Gasser R.B."/>
            <person name="Hernandez-Gonzalez A."/>
            <person name="Young N.D."/>
            <person name="Perteguer M.J."/>
        </authorList>
    </citation>
    <scope>NUCLEOTIDE SEQUENCE [LARGE SCALE GENOMIC DNA]</scope>
    <source>
        <strain evidence="2">AL3</strain>
        <tissue evidence="2">Liver</tissue>
    </source>
</reference>
<sequence>MTCPIDPPLTRNTHLNLTDNNTQHIRSLLGAFNVLPSSSNGSVAPRTVDASSRSMFRIEDLGSEISDDRLLLPNRTSRGGRKADDDLVNFCYVLKENETEFTGNLGRCYPKPMTCTAEMFVQETSRVYCDISEQRLNVTCKFMWFARTETCHDEVCYAARIHCPPPSDSIPPNHSDKTDITVQTSHSSLSPISLAIMIICIIIAIVVATFGGIWFSRRIDADSYRPVKKEVKQRAVVAARKDLKGIITVQELSDETF</sequence>
<protein>
    <submittedName>
        <fullName evidence="2">Uncharacterized protein</fullName>
    </submittedName>
</protein>
<dbReference type="EMBL" id="JBGFUD010010755">
    <property type="protein sequence ID" value="MFH4982999.1"/>
    <property type="molecule type" value="Genomic_DNA"/>
</dbReference>
<feature type="transmembrane region" description="Helical" evidence="1">
    <location>
        <begin position="192"/>
        <end position="215"/>
    </location>
</feature>
<dbReference type="Proteomes" id="UP001608902">
    <property type="component" value="Unassembled WGS sequence"/>
</dbReference>
<keyword evidence="1" id="KW-1133">Transmembrane helix</keyword>
<evidence type="ECO:0000256" key="1">
    <source>
        <dbReference type="SAM" id="Phobius"/>
    </source>
</evidence>